<name>A0A3Q0QYK0_AMPCI</name>
<dbReference type="Proteomes" id="UP000261340">
    <property type="component" value="Unplaced"/>
</dbReference>
<keyword evidence="2" id="KW-1185">Reference proteome</keyword>
<proteinExistence type="predicted"/>
<protein>
    <submittedName>
        <fullName evidence="1">Uncharacterized protein</fullName>
    </submittedName>
</protein>
<sequence length="59" mass="6623">MECPHLSSNISGAFDSSRFPNGAPSSWCCNGKRSGPILFCPYCVFLIWILQMVNRLQNK</sequence>
<evidence type="ECO:0000313" key="1">
    <source>
        <dbReference type="Ensembl" id="ENSACIP00000003182.1"/>
    </source>
</evidence>
<dbReference type="Ensembl" id="ENSACIT00000003292.1">
    <property type="protein sequence ID" value="ENSACIP00000003182.1"/>
    <property type="gene ID" value="ENSACIG00000002553.1"/>
</dbReference>
<reference evidence="1" key="2">
    <citation type="submission" date="2025-09" db="UniProtKB">
        <authorList>
            <consortium name="Ensembl"/>
        </authorList>
    </citation>
    <scope>IDENTIFICATION</scope>
</reference>
<organism evidence="1 2">
    <name type="scientific">Amphilophus citrinellus</name>
    <name type="common">Midas cichlid</name>
    <name type="synonym">Cichlasoma citrinellum</name>
    <dbReference type="NCBI Taxonomy" id="61819"/>
    <lineage>
        <taxon>Eukaryota</taxon>
        <taxon>Metazoa</taxon>
        <taxon>Chordata</taxon>
        <taxon>Craniata</taxon>
        <taxon>Vertebrata</taxon>
        <taxon>Euteleostomi</taxon>
        <taxon>Actinopterygii</taxon>
        <taxon>Neopterygii</taxon>
        <taxon>Teleostei</taxon>
        <taxon>Neoteleostei</taxon>
        <taxon>Acanthomorphata</taxon>
        <taxon>Ovalentaria</taxon>
        <taxon>Cichlomorphae</taxon>
        <taxon>Cichliformes</taxon>
        <taxon>Cichlidae</taxon>
        <taxon>New World cichlids</taxon>
        <taxon>Cichlasomatinae</taxon>
        <taxon>Heroini</taxon>
        <taxon>Amphilophus</taxon>
    </lineage>
</organism>
<dbReference type="AlphaFoldDB" id="A0A3Q0QYK0"/>
<evidence type="ECO:0000313" key="2">
    <source>
        <dbReference type="Proteomes" id="UP000261340"/>
    </source>
</evidence>
<dbReference type="STRING" id="61819.ENSACIP00000003182"/>
<reference evidence="1" key="1">
    <citation type="submission" date="2025-08" db="UniProtKB">
        <authorList>
            <consortium name="Ensembl"/>
        </authorList>
    </citation>
    <scope>IDENTIFICATION</scope>
</reference>
<accession>A0A3Q0QYK0</accession>